<dbReference type="EMBL" id="VVIW01000020">
    <property type="protein sequence ID" value="NHZ43488.1"/>
    <property type="molecule type" value="Genomic_DNA"/>
</dbReference>
<evidence type="ECO:0000313" key="3">
    <source>
        <dbReference type="Proteomes" id="UP000819052"/>
    </source>
</evidence>
<gene>
    <name evidence="2" type="ORF">F1609_25425</name>
</gene>
<accession>A0ABX0MEZ8</accession>
<dbReference type="Proteomes" id="UP000819052">
    <property type="component" value="Unassembled WGS sequence"/>
</dbReference>
<evidence type="ECO:0000256" key="1">
    <source>
        <dbReference type="SAM" id="SignalP"/>
    </source>
</evidence>
<proteinExistence type="predicted"/>
<evidence type="ECO:0000313" key="2">
    <source>
        <dbReference type="EMBL" id="NHZ43488.1"/>
    </source>
</evidence>
<keyword evidence="3" id="KW-1185">Reference proteome</keyword>
<organism evidence="2 3">
    <name type="scientific">Massilia aquatica</name>
    <dbReference type="NCBI Taxonomy" id="2609000"/>
    <lineage>
        <taxon>Bacteria</taxon>
        <taxon>Pseudomonadati</taxon>
        <taxon>Pseudomonadota</taxon>
        <taxon>Betaproteobacteria</taxon>
        <taxon>Burkholderiales</taxon>
        <taxon>Oxalobacteraceae</taxon>
        <taxon>Telluria group</taxon>
        <taxon>Massilia</taxon>
    </lineage>
</organism>
<reference evidence="2 3" key="1">
    <citation type="submission" date="2019-09" db="EMBL/GenBank/DDBJ databases">
        <title>Taxonomy of Antarctic Massilia spp.: description of Massilia rubra sp. nov., Massilia aquatica sp. nov., Massilia mucilaginosa sp. nov., Massilia frigida sp. nov. isolated from streams, lakes and regoliths.</title>
        <authorList>
            <person name="Holochova P."/>
            <person name="Sedlacek I."/>
            <person name="Kralova S."/>
            <person name="Maslanova I."/>
            <person name="Busse H.-J."/>
            <person name="Stankova E."/>
            <person name="Vrbovska V."/>
            <person name="Kovarovic V."/>
            <person name="Bartak M."/>
            <person name="Svec P."/>
            <person name="Pantucek R."/>
        </authorList>
    </citation>
    <scope>NUCLEOTIDE SEQUENCE [LARGE SCALE GENOMIC DNA]</scope>
    <source>
        <strain evidence="2 3">CCM 8693</strain>
    </source>
</reference>
<comment type="caution">
    <text evidence="2">The sequence shown here is derived from an EMBL/GenBank/DDBJ whole genome shotgun (WGS) entry which is preliminary data.</text>
</comment>
<sequence length="222" mass="24094">MSYKSKLFALGAALVLMSGCATRAPVHKDYAKFREANPRSVLIVPVVSRSVDVDAPDYFLSTISRPIAERGYYVFPVNLVKRVMEDDGLADADLVHASDPVKLGGLFGADSILYVAIERWDSRYAVLSTVTTVELSYALKSGSTGQELWKHTEKMVYDPSAQQSQAGLAGLIAKAVIAAIEKAKPNYIPLARQANGLAVYRLGAGLPAGPHDTLYQQDKTQF</sequence>
<dbReference type="Pfam" id="PF05643">
    <property type="entry name" value="GNA1162-like"/>
    <property type="match status" value="1"/>
</dbReference>
<feature type="chain" id="PRO_5047268494" description="Lipoprotein" evidence="1">
    <location>
        <begin position="24"/>
        <end position="222"/>
    </location>
</feature>
<protein>
    <recommendedName>
        <fullName evidence="4">Lipoprotein</fullName>
    </recommendedName>
</protein>
<feature type="signal peptide" evidence="1">
    <location>
        <begin position="1"/>
        <end position="23"/>
    </location>
</feature>
<dbReference type="InterPro" id="IPR008517">
    <property type="entry name" value="GNA1162-like"/>
</dbReference>
<dbReference type="Gene3D" id="3.40.50.10610">
    <property type="entry name" value="ABC-type transport auxiliary lipoprotein component"/>
    <property type="match status" value="1"/>
</dbReference>
<name>A0ABX0MEZ8_9BURK</name>
<dbReference type="PROSITE" id="PS51257">
    <property type="entry name" value="PROKAR_LIPOPROTEIN"/>
    <property type="match status" value="1"/>
</dbReference>
<evidence type="ECO:0008006" key="4">
    <source>
        <dbReference type="Google" id="ProtNLM"/>
    </source>
</evidence>
<keyword evidence="1" id="KW-0732">Signal</keyword>